<dbReference type="Pfam" id="PF26504">
    <property type="entry name" value="DUF8168_C"/>
    <property type="match status" value="1"/>
</dbReference>
<accession>A0A2K4Y727</accession>
<proteinExistence type="predicted"/>
<gene>
    <name evidence="2" type="ORF">MAAFP003_1239</name>
</gene>
<evidence type="ECO:0000313" key="2">
    <source>
        <dbReference type="EMBL" id="SOX52573.1"/>
    </source>
</evidence>
<organism evidence="2 3">
    <name type="scientific">Mycobacterium ahvazicum</name>
    <dbReference type="NCBI Taxonomy" id="1964395"/>
    <lineage>
        <taxon>Bacteria</taxon>
        <taxon>Bacillati</taxon>
        <taxon>Actinomycetota</taxon>
        <taxon>Actinomycetes</taxon>
        <taxon>Mycobacteriales</taxon>
        <taxon>Mycobacteriaceae</taxon>
        <taxon>Mycobacterium</taxon>
        <taxon>Mycobacterium simiae complex</taxon>
    </lineage>
</organism>
<reference evidence="2" key="1">
    <citation type="submission" date="2018-01" db="EMBL/GenBank/DDBJ databases">
        <authorList>
            <consortium name="Urmite Genomes"/>
        </authorList>
    </citation>
    <scope>NUCLEOTIDE SEQUENCE [LARGE SCALE GENOMIC DNA]</scope>
    <source>
        <strain evidence="2">AFP003</strain>
    </source>
</reference>
<protein>
    <recommendedName>
        <fullName evidence="1">DUF8168 domain-containing protein</fullName>
    </recommendedName>
</protein>
<name>A0A2K4Y727_9MYCO</name>
<sequence>MTIRLPGDETTVIVIKGSIVNVRVLSPGDADSDDWLERLSYRTSSLVRASIDVMGFHLGASLDLKMLTGTLDNETTLFPAVAHQMLVGTVDGPYVSGELTAPYFGQAVADANFRHALADMRQATRLDDDSAFYSYRAIEDLRQSYVEDEDSGRSASWVRLRNELGLTREELRELQDAATARRHGDTQVLDPADTSTKVKFVDLARRLVIRYVTIRHPSLEQSAGPDSQT</sequence>
<dbReference type="AlphaFoldDB" id="A0A2K4Y727"/>
<dbReference type="InterPro" id="IPR059012">
    <property type="entry name" value="DUF8168_C"/>
</dbReference>
<dbReference type="EMBL" id="FXEG02000002">
    <property type="protein sequence ID" value="SOX52573.1"/>
    <property type="molecule type" value="Genomic_DNA"/>
</dbReference>
<dbReference type="Proteomes" id="UP000236318">
    <property type="component" value="Unassembled WGS sequence"/>
</dbReference>
<evidence type="ECO:0000313" key="3">
    <source>
        <dbReference type="Proteomes" id="UP000236318"/>
    </source>
</evidence>
<keyword evidence="3" id="KW-1185">Reference proteome</keyword>
<comment type="caution">
    <text evidence="2">The sequence shown here is derived from an EMBL/GenBank/DDBJ whole genome shotgun (WGS) entry which is preliminary data.</text>
</comment>
<evidence type="ECO:0000259" key="1">
    <source>
        <dbReference type="Pfam" id="PF26504"/>
    </source>
</evidence>
<feature type="domain" description="DUF8168" evidence="1">
    <location>
        <begin position="110"/>
        <end position="215"/>
    </location>
</feature>